<keyword evidence="4" id="KW-1185">Reference proteome</keyword>
<feature type="compositionally biased region" description="Basic and acidic residues" evidence="2">
    <location>
        <begin position="1"/>
        <end position="13"/>
    </location>
</feature>
<evidence type="ECO:0000313" key="4">
    <source>
        <dbReference type="Proteomes" id="UP001152622"/>
    </source>
</evidence>
<feature type="repeat" description="ARM" evidence="1">
    <location>
        <begin position="665"/>
        <end position="707"/>
    </location>
</feature>
<dbReference type="Pfam" id="PF00514">
    <property type="entry name" value="Arm"/>
    <property type="match status" value="1"/>
</dbReference>
<dbReference type="EMBL" id="JAINUF010000006">
    <property type="protein sequence ID" value="KAJ8355668.1"/>
    <property type="molecule type" value="Genomic_DNA"/>
</dbReference>
<dbReference type="InterPro" id="IPR000225">
    <property type="entry name" value="Armadillo"/>
</dbReference>
<dbReference type="SUPFAM" id="SSF48371">
    <property type="entry name" value="ARM repeat"/>
    <property type="match status" value="1"/>
</dbReference>
<evidence type="ECO:0000256" key="1">
    <source>
        <dbReference type="PROSITE-ProRule" id="PRU00259"/>
    </source>
</evidence>
<sequence length="806" mass="88146">MSSVDKKCDKREPFYLSPCPKRKTSAEIINEARRSLRTVSTRRPFTPKDDQRHLFGQTSSRASEGRPPSTFSLYARNFEEPDSRPNSGKRLSPLEHKPKPPAPPDDDPDGLAALPRPPADPLQRRRASATRTRPLKSGPPTGLLPDRPSEDYTKRRASDSSSAEACRPASSGKGNRPLKERSLEEACSHGDCERLSSRTSRPSSAGTPVKSPARALGATVVELVFPCGGEAKDRSEDSVFWETRVVPLLQQLESVPQDGAEGVEQLCGACESLLCILGEGNLLGRKSKRRAGLLRTLFQLIDVGSARLTLELAKLILALSVSGNNLLNICKLVFKISRSENNDTLFQNNSIIESLLSVLCSEDVLSTGEAALYCMGTLKFLSGNRALLGALVTAGSIPALLQLAGRLARDAPPGHAHFIVSGHILVQLTATLRNLVDLPEARPPFLSNGGFPELCAVLQRHGSDKDVCTNAARIFSKLSSYSEHHKKQDLVVRIVFTLGNLTAKNGEARERLWAEPGALDTLLGLFLSYQETDTPPSGPRGHGRPSEAEDVLIKLIRVLANVSIHPAVGAALASNAQCVELLLSVLELKAMEDCEELVINAAAAVNNLSFYREESSALRARELGVAHLMLKLLLSCSIDVVLEATRVFGNLSQSKVVRDFIVKHKVHQFLVTLLDSKNPEVCFSACGVLVNLTADRDKRTALREEGLIQKLLDCLQDLGPEDWQLAGLLCQTLWNSSEDGTALCFNEQETTGLLRLLTCYLDEDLMPQLNMDEDVREIQQACWESEFFPVAQRLRSRVQSQLNAPS</sequence>
<dbReference type="PROSITE" id="PS50176">
    <property type="entry name" value="ARM_REPEAT"/>
    <property type="match status" value="1"/>
</dbReference>
<comment type="caution">
    <text evidence="3">The sequence shown here is derived from an EMBL/GenBank/DDBJ whole genome shotgun (WGS) entry which is preliminary data.</text>
</comment>
<dbReference type="PANTHER" id="PTHR21356">
    <property type="entry name" value="ARMADILLO REPEAT CONTAINING 2"/>
    <property type="match status" value="1"/>
</dbReference>
<name>A0A9Q1FC85_SYNKA</name>
<dbReference type="InterPro" id="IPR038905">
    <property type="entry name" value="ARMC2"/>
</dbReference>
<evidence type="ECO:0000256" key="2">
    <source>
        <dbReference type="SAM" id="MobiDB-lite"/>
    </source>
</evidence>
<proteinExistence type="predicted"/>
<feature type="compositionally biased region" description="Basic and acidic residues" evidence="2">
    <location>
        <begin position="147"/>
        <end position="158"/>
    </location>
</feature>
<dbReference type="SMART" id="SM00185">
    <property type="entry name" value="ARM"/>
    <property type="match status" value="7"/>
</dbReference>
<dbReference type="GO" id="GO:0007288">
    <property type="term" value="P:sperm axoneme assembly"/>
    <property type="evidence" value="ECO:0007669"/>
    <property type="project" value="TreeGrafter"/>
</dbReference>
<dbReference type="InterPro" id="IPR011989">
    <property type="entry name" value="ARM-like"/>
</dbReference>
<feature type="compositionally biased region" description="Basic and acidic residues" evidence="2">
    <location>
        <begin position="177"/>
        <end position="196"/>
    </location>
</feature>
<dbReference type="OrthoDB" id="247006at2759"/>
<dbReference type="AlphaFoldDB" id="A0A9Q1FC85"/>
<gene>
    <name evidence="3" type="ORF">SKAU_G00184620</name>
</gene>
<dbReference type="Gene3D" id="1.25.10.10">
    <property type="entry name" value="Leucine-rich Repeat Variant"/>
    <property type="match status" value="2"/>
</dbReference>
<organism evidence="3 4">
    <name type="scientific">Synaphobranchus kaupii</name>
    <name type="common">Kaup's arrowtooth eel</name>
    <dbReference type="NCBI Taxonomy" id="118154"/>
    <lineage>
        <taxon>Eukaryota</taxon>
        <taxon>Metazoa</taxon>
        <taxon>Chordata</taxon>
        <taxon>Craniata</taxon>
        <taxon>Vertebrata</taxon>
        <taxon>Euteleostomi</taxon>
        <taxon>Actinopterygii</taxon>
        <taxon>Neopterygii</taxon>
        <taxon>Teleostei</taxon>
        <taxon>Anguilliformes</taxon>
        <taxon>Synaphobranchidae</taxon>
        <taxon>Synaphobranchus</taxon>
    </lineage>
</organism>
<dbReference type="InterPro" id="IPR016024">
    <property type="entry name" value="ARM-type_fold"/>
</dbReference>
<evidence type="ECO:0008006" key="5">
    <source>
        <dbReference type="Google" id="ProtNLM"/>
    </source>
</evidence>
<accession>A0A9Q1FC85</accession>
<reference evidence="3" key="1">
    <citation type="journal article" date="2023" name="Science">
        <title>Genome structures resolve the early diversification of teleost fishes.</title>
        <authorList>
            <person name="Parey E."/>
            <person name="Louis A."/>
            <person name="Montfort J."/>
            <person name="Bouchez O."/>
            <person name="Roques C."/>
            <person name="Iampietro C."/>
            <person name="Lluch J."/>
            <person name="Castinel A."/>
            <person name="Donnadieu C."/>
            <person name="Desvignes T."/>
            <person name="Floi Bucao C."/>
            <person name="Jouanno E."/>
            <person name="Wen M."/>
            <person name="Mejri S."/>
            <person name="Dirks R."/>
            <person name="Jansen H."/>
            <person name="Henkel C."/>
            <person name="Chen W.J."/>
            <person name="Zahm M."/>
            <person name="Cabau C."/>
            <person name="Klopp C."/>
            <person name="Thompson A.W."/>
            <person name="Robinson-Rechavi M."/>
            <person name="Braasch I."/>
            <person name="Lecointre G."/>
            <person name="Bobe J."/>
            <person name="Postlethwait J.H."/>
            <person name="Berthelot C."/>
            <person name="Roest Crollius H."/>
            <person name="Guiguen Y."/>
        </authorList>
    </citation>
    <scope>NUCLEOTIDE SEQUENCE</scope>
    <source>
        <strain evidence="3">WJC10195</strain>
    </source>
</reference>
<protein>
    <recommendedName>
        <fullName evidence="5">Armadillo repeat-containing protein 2</fullName>
    </recommendedName>
</protein>
<feature type="region of interest" description="Disordered" evidence="2">
    <location>
        <begin position="1"/>
        <end position="212"/>
    </location>
</feature>
<feature type="compositionally biased region" description="Polar residues" evidence="2">
    <location>
        <begin position="197"/>
        <end position="206"/>
    </location>
</feature>
<evidence type="ECO:0000313" key="3">
    <source>
        <dbReference type="EMBL" id="KAJ8355668.1"/>
    </source>
</evidence>
<dbReference type="Proteomes" id="UP001152622">
    <property type="component" value="Chromosome 6"/>
</dbReference>
<dbReference type="PANTHER" id="PTHR21356:SF1">
    <property type="entry name" value="ARMADILLO REPEAT-CONTAINING PROTEIN 2"/>
    <property type="match status" value="1"/>
</dbReference>